<dbReference type="InterPro" id="IPR045920">
    <property type="entry name" value="DUF6339"/>
</dbReference>
<comment type="caution">
    <text evidence="1">The sequence shown here is derived from an EMBL/GenBank/DDBJ whole genome shotgun (WGS) entry which is preliminary data.</text>
</comment>
<proteinExistence type="predicted"/>
<dbReference type="RefSeq" id="WP_344808988.1">
    <property type="nucleotide sequence ID" value="NZ_BAABBO010000018.1"/>
</dbReference>
<reference evidence="2" key="1">
    <citation type="journal article" date="2019" name="Int. J. Syst. Evol. Microbiol.">
        <title>The Global Catalogue of Microorganisms (GCM) 10K type strain sequencing project: providing services to taxonomists for standard genome sequencing and annotation.</title>
        <authorList>
            <consortium name="The Broad Institute Genomics Platform"/>
            <consortium name="The Broad Institute Genome Sequencing Center for Infectious Disease"/>
            <person name="Wu L."/>
            <person name="Ma J."/>
        </authorList>
    </citation>
    <scope>NUCLEOTIDE SEQUENCE [LARGE SCALE GENOMIC DNA]</scope>
    <source>
        <strain evidence="2">JCM 17555</strain>
    </source>
</reference>
<organism evidence="1 2">
    <name type="scientific">Allohahella marinimesophila</name>
    <dbReference type="NCBI Taxonomy" id="1054972"/>
    <lineage>
        <taxon>Bacteria</taxon>
        <taxon>Pseudomonadati</taxon>
        <taxon>Pseudomonadota</taxon>
        <taxon>Gammaproteobacteria</taxon>
        <taxon>Oceanospirillales</taxon>
        <taxon>Hahellaceae</taxon>
        <taxon>Allohahella</taxon>
    </lineage>
</organism>
<evidence type="ECO:0000313" key="1">
    <source>
        <dbReference type="EMBL" id="GAA3975902.1"/>
    </source>
</evidence>
<dbReference type="Pfam" id="PF19866">
    <property type="entry name" value="DUF6339"/>
    <property type="match status" value="1"/>
</dbReference>
<dbReference type="EMBL" id="BAABBO010000018">
    <property type="protein sequence ID" value="GAA3975902.1"/>
    <property type="molecule type" value="Genomic_DNA"/>
</dbReference>
<accession>A0ABP7Q3V9</accession>
<dbReference type="Proteomes" id="UP001501337">
    <property type="component" value="Unassembled WGS sequence"/>
</dbReference>
<protein>
    <submittedName>
        <fullName evidence="1">Uncharacterized protein</fullName>
    </submittedName>
</protein>
<name>A0ABP7Q3V9_9GAMM</name>
<sequence length="245" mass="27821">MTTVGTDLWWMSSSKVRELNESIFHNLDRYRNGDFSDLATDEGWSQKSILRYDPSSLASLTGKSSGELADSVLLFETLASLEPRLATSMNVWVPLLHTQLLDFARKRWFKTDGTDEDLVQSIKDHVFKGGLTGYRDDNAAARLWWTGYIGSRIARSKNSADIGKVLTPFMHSTDTRSNVFERPGIFMERGLAKHISDYLTAGKLPNHTQERVFRDFLININLKSNGRHFGDMKDTDVFAFLDGCR</sequence>
<evidence type="ECO:0000313" key="2">
    <source>
        <dbReference type="Proteomes" id="UP001501337"/>
    </source>
</evidence>
<gene>
    <name evidence="1" type="ORF">GCM10022278_35960</name>
</gene>
<keyword evidence="2" id="KW-1185">Reference proteome</keyword>